<dbReference type="InterPro" id="IPR052174">
    <property type="entry name" value="Flavoredoxin"/>
</dbReference>
<name>A0A4R1R2X6_HYDET</name>
<protein>
    <submittedName>
        <fullName evidence="5">Flavin reductase (DIM6/NTAB) family NADH-FMN oxidoreductase RutF</fullName>
    </submittedName>
</protein>
<evidence type="ECO:0000313" key="6">
    <source>
        <dbReference type="Proteomes" id="UP000295008"/>
    </source>
</evidence>
<evidence type="ECO:0000259" key="4">
    <source>
        <dbReference type="SMART" id="SM00903"/>
    </source>
</evidence>
<dbReference type="Pfam" id="PF01613">
    <property type="entry name" value="Flavin_Reduct"/>
    <property type="match status" value="1"/>
</dbReference>
<organism evidence="5 6">
    <name type="scientific">Hydrogenispora ethanolica</name>
    <dbReference type="NCBI Taxonomy" id="1082276"/>
    <lineage>
        <taxon>Bacteria</taxon>
        <taxon>Bacillati</taxon>
        <taxon>Bacillota</taxon>
        <taxon>Hydrogenispora</taxon>
    </lineage>
</organism>
<dbReference type="AlphaFoldDB" id="A0A4R1R2X6"/>
<sequence>MKTELGPTDIFFPVPAALIVSGTIEHPNIATIAWAGMVSSTPPTVGVSFDQRRYSLDLIRKTKEFTLNIPRAEHYRETDYCGLVSGRKTKKFETTGFTAIPGRQIQTPIIKECPFNLECRVTGEVELGDYRLVLGKVVNTRIDSDKVRIVDNRPMIDIVQVNPLVYCATIREYWNLGGKLGDAFKAGKELLSQNREG</sequence>
<reference evidence="5 6" key="1">
    <citation type="submission" date="2019-03" db="EMBL/GenBank/DDBJ databases">
        <title>Genomic Encyclopedia of Type Strains, Phase IV (KMG-IV): sequencing the most valuable type-strain genomes for metagenomic binning, comparative biology and taxonomic classification.</title>
        <authorList>
            <person name="Goeker M."/>
        </authorList>
    </citation>
    <scope>NUCLEOTIDE SEQUENCE [LARGE SCALE GENOMIC DNA]</scope>
    <source>
        <strain evidence="5 6">LX-B</strain>
    </source>
</reference>
<dbReference type="PANTHER" id="PTHR43567:SF1">
    <property type="entry name" value="FLAVOREDOXIN"/>
    <property type="match status" value="1"/>
</dbReference>
<evidence type="ECO:0000256" key="3">
    <source>
        <dbReference type="ARBA" id="ARBA00038054"/>
    </source>
</evidence>
<evidence type="ECO:0000313" key="5">
    <source>
        <dbReference type="EMBL" id="TCL59756.1"/>
    </source>
</evidence>
<dbReference type="EMBL" id="SLUN01000038">
    <property type="protein sequence ID" value="TCL59756.1"/>
    <property type="molecule type" value="Genomic_DNA"/>
</dbReference>
<evidence type="ECO:0000256" key="1">
    <source>
        <dbReference type="ARBA" id="ARBA00001917"/>
    </source>
</evidence>
<dbReference type="InterPro" id="IPR002563">
    <property type="entry name" value="Flavin_Rdtase-like_dom"/>
</dbReference>
<comment type="similarity">
    <text evidence="3">Belongs to the flavoredoxin family.</text>
</comment>
<dbReference type="SUPFAM" id="SSF50475">
    <property type="entry name" value="FMN-binding split barrel"/>
    <property type="match status" value="1"/>
</dbReference>
<feature type="domain" description="Flavin reductase like" evidence="4">
    <location>
        <begin position="12"/>
        <end position="152"/>
    </location>
</feature>
<gene>
    <name evidence="5" type="ORF">EDC14_103849</name>
</gene>
<evidence type="ECO:0000256" key="2">
    <source>
        <dbReference type="ARBA" id="ARBA00022630"/>
    </source>
</evidence>
<keyword evidence="2" id="KW-0285">Flavoprotein</keyword>
<dbReference type="OrthoDB" id="9806228at2"/>
<dbReference type="Gene3D" id="2.30.110.10">
    <property type="entry name" value="Electron Transport, Fmn-binding Protein, Chain A"/>
    <property type="match status" value="1"/>
</dbReference>
<comment type="caution">
    <text evidence="5">The sequence shown here is derived from an EMBL/GenBank/DDBJ whole genome shotgun (WGS) entry which is preliminary data.</text>
</comment>
<dbReference type="InterPro" id="IPR012349">
    <property type="entry name" value="Split_barrel_FMN-bd"/>
</dbReference>
<proteinExistence type="inferred from homology"/>
<dbReference type="RefSeq" id="WP_132016525.1">
    <property type="nucleotide sequence ID" value="NZ_SLUN01000038.1"/>
</dbReference>
<accession>A0A4R1R2X6</accession>
<comment type="cofactor">
    <cofactor evidence="1">
        <name>FMN</name>
        <dbReference type="ChEBI" id="CHEBI:58210"/>
    </cofactor>
</comment>
<dbReference type="PANTHER" id="PTHR43567">
    <property type="entry name" value="FLAVOREDOXIN-RELATED-RELATED"/>
    <property type="match status" value="1"/>
</dbReference>
<keyword evidence="6" id="KW-1185">Reference proteome</keyword>
<dbReference type="GO" id="GO:0010181">
    <property type="term" value="F:FMN binding"/>
    <property type="evidence" value="ECO:0007669"/>
    <property type="project" value="InterPro"/>
</dbReference>
<dbReference type="SMART" id="SM00903">
    <property type="entry name" value="Flavin_Reduct"/>
    <property type="match status" value="1"/>
</dbReference>
<dbReference type="GO" id="GO:0016646">
    <property type="term" value="F:oxidoreductase activity, acting on the CH-NH group of donors, NAD or NADP as acceptor"/>
    <property type="evidence" value="ECO:0007669"/>
    <property type="project" value="UniProtKB-ARBA"/>
</dbReference>
<dbReference type="Proteomes" id="UP000295008">
    <property type="component" value="Unassembled WGS sequence"/>
</dbReference>